<evidence type="ECO:0000313" key="3">
    <source>
        <dbReference type="Proteomes" id="UP000199229"/>
    </source>
</evidence>
<evidence type="ECO:0000313" key="2">
    <source>
        <dbReference type="EMBL" id="SFG83881.1"/>
    </source>
</evidence>
<dbReference type="EMBL" id="FOPM01000013">
    <property type="protein sequence ID" value="SFG83881.1"/>
    <property type="molecule type" value="Genomic_DNA"/>
</dbReference>
<dbReference type="STRING" id="582675.SAMN05192565_11322"/>
<proteinExistence type="predicted"/>
<dbReference type="Proteomes" id="UP000199229">
    <property type="component" value="Unassembled WGS sequence"/>
</dbReference>
<dbReference type="PROSITE" id="PS50113">
    <property type="entry name" value="PAC"/>
    <property type="match status" value="1"/>
</dbReference>
<dbReference type="OrthoDB" id="7989162at2"/>
<gene>
    <name evidence="2" type="ORF">SAMN05192565_11322</name>
</gene>
<dbReference type="Gene3D" id="3.30.450.20">
    <property type="entry name" value="PAS domain"/>
    <property type="match status" value="1"/>
</dbReference>
<dbReference type="CDD" id="cd00130">
    <property type="entry name" value="PAS"/>
    <property type="match status" value="1"/>
</dbReference>
<protein>
    <submittedName>
        <fullName evidence="2">PAS domain S-box-containing protein</fullName>
    </submittedName>
</protein>
<dbReference type="Pfam" id="PF08447">
    <property type="entry name" value="PAS_3"/>
    <property type="match status" value="1"/>
</dbReference>
<dbReference type="InterPro" id="IPR000014">
    <property type="entry name" value="PAS"/>
</dbReference>
<dbReference type="AlphaFoldDB" id="A0A1I2V9Q5"/>
<dbReference type="InterPro" id="IPR013655">
    <property type="entry name" value="PAS_fold_3"/>
</dbReference>
<dbReference type="InterPro" id="IPR035965">
    <property type="entry name" value="PAS-like_dom_sf"/>
</dbReference>
<keyword evidence="3" id="KW-1185">Reference proteome</keyword>
<dbReference type="Gene3D" id="2.10.70.100">
    <property type="match status" value="1"/>
</dbReference>
<name>A0A1I2V9Q5_9HYPH</name>
<dbReference type="SUPFAM" id="SSF55785">
    <property type="entry name" value="PYP-like sensor domain (PAS domain)"/>
    <property type="match status" value="1"/>
</dbReference>
<dbReference type="InterPro" id="IPR001610">
    <property type="entry name" value="PAC"/>
</dbReference>
<feature type="domain" description="PAC" evidence="1">
    <location>
        <begin position="88"/>
        <end position="140"/>
    </location>
</feature>
<reference evidence="3" key="1">
    <citation type="submission" date="2016-10" db="EMBL/GenBank/DDBJ databases">
        <authorList>
            <person name="Varghese N."/>
            <person name="Submissions S."/>
        </authorList>
    </citation>
    <scope>NUCLEOTIDE SEQUENCE [LARGE SCALE GENOMIC DNA]</scope>
    <source>
        <strain evidence="3">Gh-105</strain>
    </source>
</reference>
<dbReference type="RefSeq" id="WP_091972298.1">
    <property type="nucleotide sequence ID" value="NZ_FOPM01000013.1"/>
</dbReference>
<accession>A0A1I2V9Q5</accession>
<sequence length="196" mass="21456">MDAAAYGFTDLERLRAALDASCVVGTWDWDHVVGAVIYDEGAARFLTGQPELAGRHLRGPAALAAVHPSDLTWLMEHMLRTVQNGGLVLAEYRVFEADGAVRWLLSRGRTYHDAAGRPERSHGILIDITEMRDGGERYILGTEPMAENRLMRAADLALTLKGLLGADVPPEVSAAADRLLLSLGRAIARRTERYAH</sequence>
<organism evidence="2 3">
    <name type="scientific">Methylobacterium gossipiicola</name>
    <dbReference type="NCBI Taxonomy" id="582675"/>
    <lineage>
        <taxon>Bacteria</taxon>
        <taxon>Pseudomonadati</taxon>
        <taxon>Pseudomonadota</taxon>
        <taxon>Alphaproteobacteria</taxon>
        <taxon>Hyphomicrobiales</taxon>
        <taxon>Methylobacteriaceae</taxon>
        <taxon>Methylobacterium</taxon>
    </lineage>
</organism>
<evidence type="ECO:0000259" key="1">
    <source>
        <dbReference type="PROSITE" id="PS50113"/>
    </source>
</evidence>
<dbReference type="SMART" id="SM00086">
    <property type="entry name" value="PAC"/>
    <property type="match status" value="1"/>
</dbReference>
<dbReference type="NCBIfam" id="TIGR00229">
    <property type="entry name" value="sensory_box"/>
    <property type="match status" value="1"/>
</dbReference>
<dbReference type="InterPro" id="IPR000700">
    <property type="entry name" value="PAS-assoc_C"/>
</dbReference>